<dbReference type="GO" id="GO:0006281">
    <property type="term" value="P:DNA repair"/>
    <property type="evidence" value="ECO:0007669"/>
    <property type="project" value="TreeGrafter"/>
</dbReference>
<sequence length="217" mass="24615">MSQKAVIFDLDGTLIDSLEDLANSVNQTLKEFGFNTHEINAYKYFIGDGVKVLLKRATNEKENEETIEKLHKRFKVIYKKEIDSKTKVYEGIHQLLGKLENQAYPKAILSNKPHNFTLDCMNKFFSNYSFVNISGQKDSIAKKPDASAALLIAKDLEKDVENIYFVGDTKIDMQTAKNAGMIAIGVLWGFRDEKELRDNGADFIVSNTDELYDILIS</sequence>
<dbReference type="NCBIfam" id="TIGR01549">
    <property type="entry name" value="HAD-SF-IA-v1"/>
    <property type="match status" value="1"/>
</dbReference>
<dbReference type="GO" id="GO:0005829">
    <property type="term" value="C:cytosol"/>
    <property type="evidence" value="ECO:0007669"/>
    <property type="project" value="TreeGrafter"/>
</dbReference>
<dbReference type="PANTHER" id="PTHR43434">
    <property type="entry name" value="PHOSPHOGLYCOLATE PHOSPHATASE"/>
    <property type="match status" value="1"/>
</dbReference>
<dbReference type="InterPro" id="IPR050155">
    <property type="entry name" value="HAD-like_hydrolase_sf"/>
</dbReference>
<dbReference type="Pfam" id="PF13419">
    <property type="entry name" value="HAD_2"/>
    <property type="match status" value="1"/>
</dbReference>
<dbReference type="AlphaFoldDB" id="A0A1P8KQQ4"/>
<evidence type="ECO:0000256" key="2">
    <source>
        <dbReference type="ARBA" id="ARBA00004818"/>
    </source>
</evidence>
<keyword evidence="6" id="KW-1185">Reference proteome</keyword>
<dbReference type="SFLD" id="SFLDG01129">
    <property type="entry name" value="C1.5:_HAD__Beta-PGM__Phosphata"/>
    <property type="match status" value="1"/>
</dbReference>
<dbReference type="STRING" id="1850254.LPB137_13800"/>
<dbReference type="RefSeq" id="WP_076089062.1">
    <property type="nucleotide sequence ID" value="NZ_CP019070.1"/>
</dbReference>
<dbReference type="EMBL" id="CP019070">
    <property type="protein sequence ID" value="APW66858.1"/>
    <property type="molecule type" value="Genomic_DNA"/>
</dbReference>
<dbReference type="KEGG" id="alp:LPB137_13800"/>
<reference evidence="5 6" key="1">
    <citation type="submission" date="2017-01" db="EMBL/GenBank/DDBJ databases">
        <title>Genome sequencing of Arcobacter sp. LPB0137.</title>
        <authorList>
            <person name="Lee G.-W."/>
            <person name="Yi H."/>
        </authorList>
    </citation>
    <scope>NUCLEOTIDE SEQUENCE [LARGE SCALE GENOMIC DNA]</scope>
    <source>
        <strain evidence="5 6">LPB0137</strain>
    </source>
</reference>
<dbReference type="InterPro" id="IPR041492">
    <property type="entry name" value="HAD_2"/>
</dbReference>
<comment type="similarity">
    <text evidence="3">Belongs to the HAD-like hydrolase superfamily. CbbY/CbbZ/Gph/YieH family.</text>
</comment>
<evidence type="ECO:0000313" key="5">
    <source>
        <dbReference type="EMBL" id="APW66858.1"/>
    </source>
</evidence>
<evidence type="ECO:0000313" key="6">
    <source>
        <dbReference type="Proteomes" id="UP000186074"/>
    </source>
</evidence>
<dbReference type="Proteomes" id="UP000186074">
    <property type="component" value="Chromosome"/>
</dbReference>
<dbReference type="InterPro" id="IPR023214">
    <property type="entry name" value="HAD_sf"/>
</dbReference>
<dbReference type="SUPFAM" id="SSF56784">
    <property type="entry name" value="HAD-like"/>
    <property type="match status" value="1"/>
</dbReference>
<evidence type="ECO:0000256" key="1">
    <source>
        <dbReference type="ARBA" id="ARBA00000830"/>
    </source>
</evidence>
<dbReference type="Gene3D" id="1.10.150.240">
    <property type="entry name" value="Putative phosphatase, domain 2"/>
    <property type="match status" value="1"/>
</dbReference>
<dbReference type="Gene3D" id="3.40.50.1000">
    <property type="entry name" value="HAD superfamily/HAD-like"/>
    <property type="match status" value="1"/>
</dbReference>
<gene>
    <name evidence="5" type="ORF">LPB137_13800</name>
</gene>
<dbReference type="GO" id="GO:0008967">
    <property type="term" value="F:phosphoglycolate phosphatase activity"/>
    <property type="evidence" value="ECO:0007669"/>
    <property type="project" value="UniProtKB-EC"/>
</dbReference>
<evidence type="ECO:0000256" key="4">
    <source>
        <dbReference type="ARBA" id="ARBA00013078"/>
    </source>
</evidence>
<comment type="pathway">
    <text evidence="2">Organic acid metabolism; glycolate biosynthesis; glycolate from 2-phosphoglycolate: step 1/1.</text>
</comment>
<dbReference type="InterPro" id="IPR023198">
    <property type="entry name" value="PGP-like_dom2"/>
</dbReference>
<dbReference type="SFLD" id="SFLDS00003">
    <property type="entry name" value="Haloacid_Dehalogenase"/>
    <property type="match status" value="1"/>
</dbReference>
<protein>
    <recommendedName>
        <fullName evidence="4">phosphoglycolate phosphatase</fullName>
        <ecNumber evidence="4">3.1.3.18</ecNumber>
    </recommendedName>
</protein>
<dbReference type="SFLD" id="SFLDG01135">
    <property type="entry name" value="C1.5.6:_HAD__Beta-PGM__Phospha"/>
    <property type="match status" value="1"/>
</dbReference>
<evidence type="ECO:0000256" key="3">
    <source>
        <dbReference type="ARBA" id="ARBA00006171"/>
    </source>
</evidence>
<name>A0A1P8KQQ4_9BACT</name>
<comment type="catalytic activity">
    <reaction evidence="1">
        <text>2-phosphoglycolate + H2O = glycolate + phosphate</text>
        <dbReference type="Rhea" id="RHEA:14369"/>
        <dbReference type="ChEBI" id="CHEBI:15377"/>
        <dbReference type="ChEBI" id="CHEBI:29805"/>
        <dbReference type="ChEBI" id="CHEBI:43474"/>
        <dbReference type="ChEBI" id="CHEBI:58033"/>
        <dbReference type="EC" id="3.1.3.18"/>
    </reaction>
</comment>
<accession>A0A1P8KQQ4</accession>
<dbReference type="PANTHER" id="PTHR43434:SF1">
    <property type="entry name" value="PHOSPHOGLYCOLATE PHOSPHATASE"/>
    <property type="match status" value="1"/>
</dbReference>
<organism evidence="5 6">
    <name type="scientific">Poseidonibacter parvus</name>
    <dbReference type="NCBI Taxonomy" id="1850254"/>
    <lineage>
        <taxon>Bacteria</taxon>
        <taxon>Pseudomonadati</taxon>
        <taxon>Campylobacterota</taxon>
        <taxon>Epsilonproteobacteria</taxon>
        <taxon>Campylobacterales</taxon>
        <taxon>Arcobacteraceae</taxon>
        <taxon>Poseidonibacter</taxon>
    </lineage>
</organism>
<dbReference type="InterPro" id="IPR036412">
    <property type="entry name" value="HAD-like_sf"/>
</dbReference>
<proteinExistence type="inferred from homology"/>
<dbReference type="EC" id="3.1.3.18" evidence="4"/>
<dbReference type="InterPro" id="IPR006439">
    <property type="entry name" value="HAD-SF_hydro_IA"/>
</dbReference>